<comment type="caution">
    <text evidence="2">The sequence shown here is derived from an EMBL/GenBank/DDBJ whole genome shotgun (WGS) entry which is preliminary data.</text>
</comment>
<keyword evidence="3" id="KW-1185">Reference proteome</keyword>
<organism evidence="2 3">
    <name type="scientific">Aquabacterium soli</name>
    <dbReference type="NCBI Taxonomy" id="2493092"/>
    <lineage>
        <taxon>Bacteria</taxon>
        <taxon>Pseudomonadati</taxon>
        <taxon>Pseudomonadota</taxon>
        <taxon>Betaproteobacteria</taxon>
        <taxon>Burkholderiales</taxon>
        <taxon>Aquabacterium</taxon>
    </lineage>
</organism>
<dbReference type="Proteomes" id="UP000269265">
    <property type="component" value="Unassembled WGS sequence"/>
</dbReference>
<keyword evidence="1" id="KW-1133">Transmembrane helix</keyword>
<proteinExistence type="predicted"/>
<dbReference type="EMBL" id="RSED01000042">
    <property type="protein sequence ID" value="RRR99917.1"/>
    <property type="molecule type" value="Genomic_DNA"/>
</dbReference>
<keyword evidence="1" id="KW-0812">Transmembrane</keyword>
<evidence type="ECO:0000313" key="3">
    <source>
        <dbReference type="Proteomes" id="UP000269265"/>
    </source>
</evidence>
<dbReference type="AlphaFoldDB" id="A0A426UZC9"/>
<accession>A0A426UZC9</accession>
<protein>
    <recommendedName>
        <fullName evidence="4">PEP-CTERM protein-sorting domain-containing protein</fullName>
    </recommendedName>
</protein>
<sequence>MHGKPFHQFFLLPGKGVFSHFFLIFMGLEGILVAPAYSMTNIFTAQSLVRSVDINGQIKAFDLGAGQVIKKDYGKEDSTTTSQSTLSVGMSLELPEASSFAQGVASQEFRADGDGLYFSSIADVNVAGSPAYPFNVEGEGAAHTAVRYCFAVTTETEVVLQMSSIIGDFRDEDFYFNLADKDGRIIWASTGYVGESGIPSRDYKKYLTLFKGDYVLQTGLSAYSTMTGGAAFPGRTSAQFSITAITAVPELPSWGMALAGLGLIGLRMHRR</sequence>
<evidence type="ECO:0008006" key="4">
    <source>
        <dbReference type="Google" id="ProtNLM"/>
    </source>
</evidence>
<name>A0A426UZC9_9BURK</name>
<reference evidence="2 3" key="1">
    <citation type="submission" date="2018-12" db="EMBL/GenBank/DDBJ databases">
        <title>The whole draft genome of Aquabacterium sp. SJQ9.</title>
        <authorList>
            <person name="Sun L."/>
            <person name="Gao X."/>
            <person name="Chen W."/>
            <person name="Huang K."/>
        </authorList>
    </citation>
    <scope>NUCLEOTIDE SEQUENCE [LARGE SCALE GENOMIC DNA]</scope>
    <source>
        <strain evidence="2 3">SJQ9</strain>
    </source>
</reference>
<dbReference type="RefSeq" id="WP_125245627.1">
    <property type="nucleotide sequence ID" value="NZ_RSED01000042.1"/>
</dbReference>
<keyword evidence="1" id="KW-0472">Membrane</keyword>
<evidence type="ECO:0000313" key="2">
    <source>
        <dbReference type="EMBL" id="RRR99917.1"/>
    </source>
</evidence>
<gene>
    <name evidence="2" type="ORF">EIP75_23530</name>
</gene>
<feature type="transmembrane region" description="Helical" evidence="1">
    <location>
        <begin position="21"/>
        <end position="40"/>
    </location>
</feature>
<evidence type="ECO:0000256" key="1">
    <source>
        <dbReference type="SAM" id="Phobius"/>
    </source>
</evidence>